<reference evidence="2" key="2">
    <citation type="journal article" date="2021" name="PeerJ">
        <title>Extensive microbial diversity within the chicken gut microbiome revealed by metagenomics and culture.</title>
        <authorList>
            <person name="Gilroy R."/>
            <person name="Ravi A."/>
            <person name="Getino M."/>
            <person name="Pursley I."/>
            <person name="Horton D.L."/>
            <person name="Alikhan N.F."/>
            <person name="Baker D."/>
            <person name="Gharbi K."/>
            <person name="Hall N."/>
            <person name="Watson M."/>
            <person name="Adriaenssens E.M."/>
            <person name="Foster-Nyarko E."/>
            <person name="Jarju S."/>
            <person name="Secka A."/>
            <person name="Antonio M."/>
            <person name="Oren A."/>
            <person name="Chaudhuri R.R."/>
            <person name="La Ragione R."/>
            <person name="Hildebrand F."/>
            <person name="Pallen M.J."/>
        </authorList>
    </citation>
    <scope>NUCLEOTIDE SEQUENCE</scope>
    <source>
        <strain evidence="2">CHK195-26880</strain>
    </source>
</reference>
<dbReference type="PANTHER" id="PTHR30595:SF6">
    <property type="entry name" value="SCHLAFEN ALBA-2 DOMAIN-CONTAINING PROTEIN"/>
    <property type="match status" value="1"/>
</dbReference>
<dbReference type="Gene3D" id="3.30.950.30">
    <property type="entry name" value="Schlafen, AAA domain"/>
    <property type="match status" value="1"/>
</dbReference>
<dbReference type="PANTHER" id="PTHR30595">
    <property type="entry name" value="GLPR-RELATED TRANSCRIPTIONAL REPRESSOR"/>
    <property type="match status" value="1"/>
</dbReference>
<gene>
    <name evidence="2" type="ORF">IAB59_01790</name>
</gene>
<dbReference type="Gene3D" id="3.30.565.60">
    <property type="match status" value="1"/>
</dbReference>
<dbReference type="InterPro" id="IPR038475">
    <property type="entry name" value="RecG_C_sf"/>
</dbReference>
<feature type="domain" description="Schlafen AlbA-2" evidence="1">
    <location>
        <begin position="20"/>
        <end position="141"/>
    </location>
</feature>
<dbReference type="EMBL" id="DVKQ01000021">
    <property type="protein sequence ID" value="HIT37197.1"/>
    <property type="molecule type" value="Genomic_DNA"/>
</dbReference>
<dbReference type="Pfam" id="PF04326">
    <property type="entry name" value="SLFN_AlbA_2"/>
    <property type="match status" value="1"/>
</dbReference>
<dbReference type="AlphaFoldDB" id="A0A9D1KCC2"/>
<organism evidence="2 3">
    <name type="scientific">Candidatus Onthousia faecipullorum</name>
    <dbReference type="NCBI Taxonomy" id="2840887"/>
    <lineage>
        <taxon>Bacteria</taxon>
        <taxon>Bacillati</taxon>
        <taxon>Bacillota</taxon>
        <taxon>Bacilli</taxon>
        <taxon>Candidatus Onthousia</taxon>
    </lineage>
</organism>
<dbReference type="InterPro" id="IPR038461">
    <property type="entry name" value="Schlafen_AlbA_2_dom_sf"/>
</dbReference>
<evidence type="ECO:0000313" key="3">
    <source>
        <dbReference type="Proteomes" id="UP000886833"/>
    </source>
</evidence>
<comment type="caution">
    <text evidence="2">The sequence shown here is derived from an EMBL/GenBank/DDBJ whole genome shotgun (WGS) entry which is preliminary data.</text>
</comment>
<accession>A0A9D1KCC2</accession>
<reference evidence="2" key="1">
    <citation type="submission" date="2020-10" db="EMBL/GenBank/DDBJ databases">
        <authorList>
            <person name="Gilroy R."/>
        </authorList>
    </citation>
    <scope>NUCLEOTIDE SEQUENCE</scope>
    <source>
        <strain evidence="2">CHK195-26880</strain>
    </source>
</reference>
<dbReference type="Proteomes" id="UP000886833">
    <property type="component" value="Unassembled WGS sequence"/>
</dbReference>
<evidence type="ECO:0000259" key="1">
    <source>
        <dbReference type="Pfam" id="PF04326"/>
    </source>
</evidence>
<proteinExistence type="predicted"/>
<protein>
    <submittedName>
        <fullName evidence="2">DNA binding domain-containing protein</fullName>
    </submittedName>
</protein>
<dbReference type="InterPro" id="IPR007421">
    <property type="entry name" value="Schlafen_AlbA_2_dom"/>
</dbReference>
<name>A0A9D1KCC2_9FIRM</name>
<dbReference type="Pfam" id="PF13749">
    <property type="entry name" value="HATPase_c_4"/>
    <property type="match status" value="1"/>
</dbReference>
<evidence type="ECO:0000313" key="2">
    <source>
        <dbReference type="EMBL" id="HIT37197.1"/>
    </source>
</evidence>
<sequence>MYKNNDELNKILDELLLSGENECVEFKRAENNFDVDTLGKYFSALGNEANLKNRQYSWIVFGVDDKTHKLTNSRFCSDNNFNKIKKQISDNTTDNISFIEIYAFIRDNKRVIMFQVPAASGVPISWKGFSYGRDGETLRPLASNKVEQIKSTANYDWSRQIIEKATIDNLDKEAIRVAREQFKVKYKGKSIADEIDSLSDIDFLNKAKLTLNGKITMACMLLLGNNDYDYLMNGYTPKMTWKLYDDFNVIDYEHFGIPFIINVEKLRSKIRNLRYRYMINDNTLFPNEVDQYDNYILRELINNCIVHQDYKLRGNINVMEYKDKLIITNEGNFIPGSIENVLKDGFSSPYYRNQFLANAMVNLNMIDTVGSGIRRVYDIQKKKFFPMPDYDLSEKDRVKVTLYGKIIDEKYSKILFEKTNLSIDKVMLLDRVQKGFVITKEQSDHLRKDNLIEGRYPNIYISSDIAKITGAKEEYVYNSGLENDFYKEMIIKYLNEYGSASRKEMVALLNDKLPKSLNDKNKISRVRYLLDVLKKEGKIYNDAKSGGSCWKLK</sequence>